<dbReference type="InterPro" id="IPR027471">
    <property type="entry name" value="YbeD-like_sf"/>
</dbReference>
<reference evidence="1 2" key="1">
    <citation type="submission" date="2019-02" db="EMBL/GenBank/DDBJ databases">
        <title>Deep-cultivation of Planctomycetes and their phenomic and genomic characterization uncovers novel biology.</title>
        <authorList>
            <person name="Wiegand S."/>
            <person name="Jogler M."/>
            <person name="Boedeker C."/>
            <person name="Pinto D."/>
            <person name="Vollmers J."/>
            <person name="Rivas-Marin E."/>
            <person name="Kohn T."/>
            <person name="Peeters S.H."/>
            <person name="Heuer A."/>
            <person name="Rast P."/>
            <person name="Oberbeckmann S."/>
            <person name="Bunk B."/>
            <person name="Jeske O."/>
            <person name="Meyerdierks A."/>
            <person name="Storesund J.E."/>
            <person name="Kallscheuer N."/>
            <person name="Luecker S."/>
            <person name="Lage O.M."/>
            <person name="Pohl T."/>
            <person name="Merkel B.J."/>
            <person name="Hornburger P."/>
            <person name="Mueller R.-W."/>
            <person name="Bruemmer F."/>
            <person name="Labrenz M."/>
            <person name="Spormann A.M."/>
            <person name="Op den Camp H."/>
            <person name="Overmann J."/>
            <person name="Amann R."/>
            <person name="Jetten M.S.M."/>
            <person name="Mascher T."/>
            <person name="Medema M.H."/>
            <person name="Devos D.P."/>
            <person name="Kaster A.-K."/>
            <person name="Ovreas L."/>
            <person name="Rohde M."/>
            <person name="Galperin M.Y."/>
            <person name="Jogler C."/>
        </authorList>
    </citation>
    <scope>NUCLEOTIDE SEQUENCE [LARGE SCALE GENOMIC DNA]</scope>
    <source>
        <strain evidence="1 2">Pla133</strain>
    </source>
</reference>
<protein>
    <recommendedName>
        <fullName evidence="3">DUF493 domain-containing protein</fullName>
    </recommendedName>
</protein>
<dbReference type="RefSeq" id="WP_419192148.1">
    <property type="nucleotide sequence ID" value="NZ_CP036287.1"/>
</dbReference>
<evidence type="ECO:0008006" key="3">
    <source>
        <dbReference type="Google" id="ProtNLM"/>
    </source>
</evidence>
<evidence type="ECO:0000313" key="2">
    <source>
        <dbReference type="Proteomes" id="UP000316921"/>
    </source>
</evidence>
<dbReference type="Proteomes" id="UP000316921">
    <property type="component" value="Chromosome"/>
</dbReference>
<organism evidence="1 2">
    <name type="scientific">Engelhardtia mirabilis</name>
    <dbReference type="NCBI Taxonomy" id="2528011"/>
    <lineage>
        <taxon>Bacteria</taxon>
        <taxon>Pseudomonadati</taxon>
        <taxon>Planctomycetota</taxon>
        <taxon>Planctomycetia</taxon>
        <taxon>Planctomycetia incertae sedis</taxon>
        <taxon>Engelhardtia</taxon>
    </lineage>
</organism>
<dbReference type="InterPro" id="IPR007454">
    <property type="entry name" value="UPF0250_YbeD-like"/>
</dbReference>
<dbReference type="SUPFAM" id="SSF117991">
    <property type="entry name" value="YbeD/HP0495-like"/>
    <property type="match status" value="1"/>
</dbReference>
<keyword evidence="2" id="KW-1185">Reference proteome</keyword>
<dbReference type="Gene3D" id="3.30.70.260">
    <property type="match status" value="1"/>
</dbReference>
<dbReference type="Pfam" id="PF04359">
    <property type="entry name" value="DUF493"/>
    <property type="match status" value="1"/>
</dbReference>
<dbReference type="AlphaFoldDB" id="A0A518BG95"/>
<dbReference type="KEGG" id="pbap:Pla133_10420"/>
<gene>
    <name evidence="1" type="ORF">Pla133_10420</name>
</gene>
<evidence type="ECO:0000313" key="1">
    <source>
        <dbReference type="EMBL" id="QDU65976.1"/>
    </source>
</evidence>
<dbReference type="EMBL" id="CP036287">
    <property type="protein sequence ID" value="QDU65976.1"/>
    <property type="molecule type" value="Genomic_DNA"/>
</dbReference>
<sequence>MDSTFGDREPEIQYPCMWSYKVMGVDPDQLRKAVRFVVGSIEHELTDSNRSRTGKYLSLHLRMVVHDKDQRHAIFNALRAHPDVMAVL</sequence>
<name>A0A518BG95_9BACT</name>
<proteinExistence type="predicted"/>
<accession>A0A518BG95</accession>